<accession>A0ABU3EZW5</accession>
<keyword evidence="1" id="KW-1133">Transmembrane helix</keyword>
<keyword evidence="3" id="KW-1185">Reference proteome</keyword>
<comment type="caution">
    <text evidence="2">The sequence shown here is derived from an EMBL/GenBank/DDBJ whole genome shotgun (WGS) entry which is preliminary data.</text>
</comment>
<dbReference type="EMBL" id="JARPYI010000006">
    <property type="protein sequence ID" value="MDT2600416.1"/>
    <property type="molecule type" value="Genomic_DNA"/>
</dbReference>
<sequence>MKDKKQLAVKSLFVFSVIVPILLGSMSIIDLFTEYVILGTAGAVAAYLIIFRKYYFLSNLISSSEKEYTAFELKLGKFTGYACLAISAIFFIVAFLNK</sequence>
<evidence type="ECO:0000313" key="2">
    <source>
        <dbReference type="EMBL" id="MDT2600416.1"/>
    </source>
</evidence>
<organism evidence="2 3">
    <name type="scientific">Enterococcus hulanensis</name>
    <dbReference type="NCBI Taxonomy" id="2559929"/>
    <lineage>
        <taxon>Bacteria</taxon>
        <taxon>Bacillati</taxon>
        <taxon>Bacillota</taxon>
        <taxon>Bacilli</taxon>
        <taxon>Lactobacillales</taxon>
        <taxon>Enterococcaceae</taxon>
        <taxon>Enterococcus</taxon>
    </lineage>
</organism>
<keyword evidence="1" id="KW-0472">Membrane</keyword>
<feature type="transmembrane region" description="Helical" evidence="1">
    <location>
        <begin position="78"/>
        <end position="96"/>
    </location>
</feature>
<feature type="transmembrane region" description="Helical" evidence="1">
    <location>
        <begin position="12"/>
        <end position="29"/>
    </location>
</feature>
<protein>
    <submittedName>
        <fullName evidence="2">Uncharacterized protein</fullName>
    </submittedName>
</protein>
<evidence type="ECO:0000256" key="1">
    <source>
        <dbReference type="SAM" id="Phobius"/>
    </source>
</evidence>
<proteinExistence type="predicted"/>
<dbReference type="Proteomes" id="UP001252875">
    <property type="component" value="Unassembled WGS sequence"/>
</dbReference>
<keyword evidence="1" id="KW-0812">Transmembrane</keyword>
<evidence type="ECO:0000313" key="3">
    <source>
        <dbReference type="Proteomes" id="UP001252875"/>
    </source>
</evidence>
<dbReference type="RefSeq" id="WP_221674730.1">
    <property type="nucleotide sequence ID" value="NZ_JARPYF010000006.1"/>
</dbReference>
<feature type="transmembrane region" description="Helical" evidence="1">
    <location>
        <begin position="35"/>
        <end position="57"/>
    </location>
</feature>
<name>A0ABU3EZW5_9ENTE</name>
<gene>
    <name evidence="2" type="ORF">P7D85_11575</name>
</gene>
<reference evidence="2 3" key="1">
    <citation type="submission" date="2023-03" db="EMBL/GenBank/DDBJ databases">
        <authorList>
            <person name="Shen W."/>
            <person name="Cai J."/>
        </authorList>
    </citation>
    <scope>NUCLEOTIDE SEQUENCE [LARGE SCALE GENOMIC DNA]</scope>
    <source>
        <strain evidence="2 3">D6-4</strain>
    </source>
</reference>